<organism evidence="2 3">
    <name type="scientific">Polyporus arcularius HHB13444</name>
    <dbReference type="NCBI Taxonomy" id="1314778"/>
    <lineage>
        <taxon>Eukaryota</taxon>
        <taxon>Fungi</taxon>
        <taxon>Dikarya</taxon>
        <taxon>Basidiomycota</taxon>
        <taxon>Agaricomycotina</taxon>
        <taxon>Agaricomycetes</taxon>
        <taxon>Polyporales</taxon>
        <taxon>Polyporaceae</taxon>
        <taxon>Polyporus</taxon>
    </lineage>
</organism>
<evidence type="ECO:0000256" key="1">
    <source>
        <dbReference type="SAM" id="MobiDB-lite"/>
    </source>
</evidence>
<keyword evidence="3" id="KW-1185">Reference proteome</keyword>
<sequence>MPELGVPSYPRAPQLLVSVLASSVLLPAKVRVFPFVLAALAHSSLMRFSRSPASPNKPRSWSPFSPVRSRKSSDHATMSNDVVSEYRQLGKSGLRVSVPIYGGMTFGNPQWSVCTLVCAPTHLLD</sequence>
<dbReference type="EMBL" id="ML211772">
    <property type="protein sequence ID" value="TFK80434.1"/>
    <property type="molecule type" value="Genomic_DNA"/>
</dbReference>
<proteinExistence type="predicted"/>
<feature type="region of interest" description="Disordered" evidence="1">
    <location>
        <begin position="48"/>
        <end position="77"/>
    </location>
</feature>
<accession>A0A5C3NSW4</accession>
<name>A0A5C3NSW4_9APHY</name>
<evidence type="ECO:0008006" key="4">
    <source>
        <dbReference type="Google" id="ProtNLM"/>
    </source>
</evidence>
<dbReference type="InParanoid" id="A0A5C3NSW4"/>
<evidence type="ECO:0000313" key="3">
    <source>
        <dbReference type="Proteomes" id="UP000308197"/>
    </source>
</evidence>
<protein>
    <recommendedName>
        <fullName evidence="4">NADP-dependent oxidoreductase domain-containing protein</fullName>
    </recommendedName>
</protein>
<evidence type="ECO:0000313" key="2">
    <source>
        <dbReference type="EMBL" id="TFK80434.1"/>
    </source>
</evidence>
<reference evidence="2 3" key="1">
    <citation type="journal article" date="2019" name="Nat. Ecol. Evol.">
        <title>Megaphylogeny resolves global patterns of mushroom evolution.</title>
        <authorList>
            <person name="Varga T."/>
            <person name="Krizsan K."/>
            <person name="Foldi C."/>
            <person name="Dima B."/>
            <person name="Sanchez-Garcia M."/>
            <person name="Sanchez-Ramirez S."/>
            <person name="Szollosi G.J."/>
            <person name="Szarkandi J.G."/>
            <person name="Papp V."/>
            <person name="Albert L."/>
            <person name="Andreopoulos W."/>
            <person name="Angelini C."/>
            <person name="Antonin V."/>
            <person name="Barry K.W."/>
            <person name="Bougher N.L."/>
            <person name="Buchanan P."/>
            <person name="Buyck B."/>
            <person name="Bense V."/>
            <person name="Catcheside P."/>
            <person name="Chovatia M."/>
            <person name="Cooper J."/>
            <person name="Damon W."/>
            <person name="Desjardin D."/>
            <person name="Finy P."/>
            <person name="Geml J."/>
            <person name="Haridas S."/>
            <person name="Hughes K."/>
            <person name="Justo A."/>
            <person name="Karasinski D."/>
            <person name="Kautmanova I."/>
            <person name="Kiss B."/>
            <person name="Kocsube S."/>
            <person name="Kotiranta H."/>
            <person name="LaButti K.M."/>
            <person name="Lechner B.E."/>
            <person name="Liimatainen K."/>
            <person name="Lipzen A."/>
            <person name="Lukacs Z."/>
            <person name="Mihaltcheva S."/>
            <person name="Morgado L.N."/>
            <person name="Niskanen T."/>
            <person name="Noordeloos M.E."/>
            <person name="Ohm R.A."/>
            <person name="Ortiz-Santana B."/>
            <person name="Ovrebo C."/>
            <person name="Racz N."/>
            <person name="Riley R."/>
            <person name="Savchenko A."/>
            <person name="Shiryaev A."/>
            <person name="Soop K."/>
            <person name="Spirin V."/>
            <person name="Szebenyi C."/>
            <person name="Tomsovsky M."/>
            <person name="Tulloss R.E."/>
            <person name="Uehling J."/>
            <person name="Grigoriev I.V."/>
            <person name="Vagvolgyi C."/>
            <person name="Papp T."/>
            <person name="Martin F.M."/>
            <person name="Miettinen O."/>
            <person name="Hibbett D.S."/>
            <person name="Nagy L.G."/>
        </authorList>
    </citation>
    <scope>NUCLEOTIDE SEQUENCE [LARGE SCALE GENOMIC DNA]</scope>
    <source>
        <strain evidence="2 3">HHB13444</strain>
    </source>
</reference>
<gene>
    <name evidence="2" type="ORF">K466DRAFT_605334</name>
</gene>
<dbReference type="AlphaFoldDB" id="A0A5C3NSW4"/>
<dbReference type="Proteomes" id="UP000308197">
    <property type="component" value="Unassembled WGS sequence"/>
</dbReference>
<feature type="compositionally biased region" description="Polar residues" evidence="1">
    <location>
        <begin position="51"/>
        <end position="63"/>
    </location>
</feature>